<proteinExistence type="predicted"/>
<reference evidence="2" key="1">
    <citation type="submission" date="2016-11" db="UniProtKB">
        <authorList>
            <consortium name="WormBaseParasite"/>
        </authorList>
    </citation>
    <scope>IDENTIFICATION</scope>
</reference>
<dbReference type="AlphaFoldDB" id="A0A1I7XAN9"/>
<name>A0A1I7XAN9_HETBA</name>
<dbReference type="WBParaSite" id="Hba_14429">
    <property type="protein sequence ID" value="Hba_14429"/>
    <property type="gene ID" value="Hba_14429"/>
</dbReference>
<accession>A0A1I7XAN9</accession>
<keyword evidence="1" id="KW-1185">Reference proteome</keyword>
<sequence length="46" mass="5234">MISNPITSRVIGQEALQLATSSALHIYIDGLQQNCAFERRCWKKLE</sequence>
<evidence type="ECO:0000313" key="2">
    <source>
        <dbReference type="WBParaSite" id="Hba_14429"/>
    </source>
</evidence>
<evidence type="ECO:0000313" key="1">
    <source>
        <dbReference type="Proteomes" id="UP000095283"/>
    </source>
</evidence>
<dbReference type="Proteomes" id="UP000095283">
    <property type="component" value="Unplaced"/>
</dbReference>
<organism evidence="1 2">
    <name type="scientific">Heterorhabditis bacteriophora</name>
    <name type="common">Entomopathogenic nematode worm</name>
    <dbReference type="NCBI Taxonomy" id="37862"/>
    <lineage>
        <taxon>Eukaryota</taxon>
        <taxon>Metazoa</taxon>
        <taxon>Ecdysozoa</taxon>
        <taxon>Nematoda</taxon>
        <taxon>Chromadorea</taxon>
        <taxon>Rhabditida</taxon>
        <taxon>Rhabditina</taxon>
        <taxon>Rhabditomorpha</taxon>
        <taxon>Strongyloidea</taxon>
        <taxon>Heterorhabditidae</taxon>
        <taxon>Heterorhabditis</taxon>
    </lineage>
</organism>
<protein>
    <submittedName>
        <fullName evidence="2">Uncharacterized protein</fullName>
    </submittedName>
</protein>